<accession>A0A495WBG1</accession>
<proteinExistence type="inferred from homology"/>
<dbReference type="InterPro" id="IPR011324">
    <property type="entry name" value="Cytotoxic_necrot_fac-like_cat"/>
</dbReference>
<comment type="catalytic activity">
    <reaction evidence="3">
        <text>L-glutaminyl-[protein] + H2O = L-glutamyl-[protein] + NH4(+)</text>
        <dbReference type="Rhea" id="RHEA:16441"/>
        <dbReference type="Rhea" id="RHEA-COMP:10207"/>
        <dbReference type="Rhea" id="RHEA-COMP:10208"/>
        <dbReference type="ChEBI" id="CHEBI:15377"/>
        <dbReference type="ChEBI" id="CHEBI:28938"/>
        <dbReference type="ChEBI" id="CHEBI:29973"/>
        <dbReference type="ChEBI" id="CHEBI:30011"/>
        <dbReference type="EC" id="3.5.1.44"/>
    </reaction>
</comment>
<reference evidence="4 5" key="1">
    <citation type="submission" date="2018-10" db="EMBL/GenBank/DDBJ databases">
        <title>Genomic Encyclopedia of Type Strains, Phase IV (KMG-IV): sequencing the most valuable type-strain genomes for metagenomic binning, comparative biology and taxonomic classification.</title>
        <authorList>
            <person name="Goeker M."/>
        </authorList>
    </citation>
    <scope>NUCLEOTIDE SEQUENCE [LARGE SCALE GENOMIC DNA]</scope>
    <source>
        <strain evidence="4 5">DSM 23841</strain>
    </source>
</reference>
<dbReference type="Pfam" id="PF03975">
    <property type="entry name" value="CheD"/>
    <property type="match status" value="1"/>
</dbReference>
<sequence>MKAATKPDNIFLHPGEWHFASGPGRIGTLLGSCVSVTVWHPVHQLGGMCHILLPARKRAPGQPLDGRYADESVELFVNELRSRRILPASCQVKLFGGGNMFPGPRAMDIGERNIAAARRALAGHGFNLMAEHVGGTSRRRLYLDLANGDVWLTAHRHQKMLGI</sequence>
<keyword evidence="2 3" id="KW-0378">Hydrolase</keyword>
<dbReference type="Gene3D" id="3.30.1330.200">
    <property type="match status" value="1"/>
</dbReference>
<dbReference type="InterPro" id="IPR005659">
    <property type="entry name" value="Chemorcpt_Glu_NH3ase_CheD"/>
</dbReference>
<evidence type="ECO:0000256" key="1">
    <source>
        <dbReference type="ARBA" id="ARBA00022500"/>
    </source>
</evidence>
<evidence type="ECO:0000313" key="5">
    <source>
        <dbReference type="Proteomes" id="UP000270626"/>
    </source>
</evidence>
<comment type="caution">
    <text evidence="4">The sequence shown here is derived from an EMBL/GenBank/DDBJ whole genome shotgun (WGS) entry which is preliminary data.</text>
</comment>
<keyword evidence="1 3" id="KW-0145">Chemotaxis</keyword>
<protein>
    <recommendedName>
        <fullName evidence="3">Probable chemoreceptor glutamine deamidase CheD</fullName>
        <ecNumber evidence="3">3.5.1.44</ecNumber>
    </recommendedName>
</protein>
<comment type="similarity">
    <text evidence="3">Belongs to the CheD family.</text>
</comment>
<dbReference type="EC" id="3.5.1.44" evidence="3"/>
<dbReference type="AlphaFoldDB" id="A0A495WBG1"/>
<dbReference type="GO" id="GO:0006935">
    <property type="term" value="P:chemotaxis"/>
    <property type="evidence" value="ECO:0007669"/>
    <property type="project" value="UniProtKB-UniRule"/>
</dbReference>
<keyword evidence="5" id="KW-1185">Reference proteome</keyword>
<dbReference type="Proteomes" id="UP000270626">
    <property type="component" value="Unassembled WGS sequence"/>
</dbReference>
<dbReference type="HAMAP" id="MF_01440">
    <property type="entry name" value="CheD"/>
    <property type="match status" value="1"/>
</dbReference>
<dbReference type="PANTHER" id="PTHR35147:SF3">
    <property type="entry name" value="CHEMORECEPTOR GLUTAMINE DEAMIDASE CHED 1-RELATED"/>
    <property type="match status" value="1"/>
</dbReference>
<dbReference type="OrthoDB" id="9807202at2"/>
<dbReference type="InterPro" id="IPR038592">
    <property type="entry name" value="CheD-like_sf"/>
</dbReference>
<evidence type="ECO:0000313" key="4">
    <source>
        <dbReference type="EMBL" id="RKT58073.1"/>
    </source>
</evidence>
<dbReference type="EMBL" id="RBXP01000015">
    <property type="protein sequence ID" value="RKT58073.1"/>
    <property type="molecule type" value="Genomic_DNA"/>
</dbReference>
<evidence type="ECO:0000256" key="3">
    <source>
        <dbReference type="HAMAP-Rule" id="MF_01440"/>
    </source>
</evidence>
<name>A0A495WBG1_9RHOO</name>
<dbReference type="SUPFAM" id="SSF64438">
    <property type="entry name" value="CNF1/YfiH-like putative cysteine hydrolases"/>
    <property type="match status" value="1"/>
</dbReference>
<dbReference type="RefSeq" id="WP_121458345.1">
    <property type="nucleotide sequence ID" value="NZ_RBXP01000015.1"/>
</dbReference>
<dbReference type="GO" id="GO:0050568">
    <property type="term" value="F:protein-glutamine glutaminase activity"/>
    <property type="evidence" value="ECO:0007669"/>
    <property type="project" value="UniProtKB-UniRule"/>
</dbReference>
<dbReference type="CDD" id="cd16352">
    <property type="entry name" value="CheD"/>
    <property type="match status" value="1"/>
</dbReference>
<comment type="function">
    <text evidence="3">Probably deamidates glutamine residues to glutamate on methyl-accepting chemotaxis receptors (MCPs), playing an important role in chemotaxis.</text>
</comment>
<gene>
    <name evidence="3" type="primary">cheD</name>
    <name evidence="4" type="ORF">DFR40_2015</name>
</gene>
<organism evidence="4 5">
    <name type="scientific">Azonexus fungiphilus</name>
    <dbReference type="NCBI Taxonomy" id="146940"/>
    <lineage>
        <taxon>Bacteria</taxon>
        <taxon>Pseudomonadati</taxon>
        <taxon>Pseudomonadota</taxon>
        <taxon>Betaproteobacteria</taxon>
        <taxon>Rhodocyclales</taxon>
        <taxon>Azonexaceae</taxon>
        <taxon>Azonexus</taxon>
    </lineage>
</organism>
<evidence type="ECO:0000256" key="2">
    <source>
        <dbReference type="ARBA" id="ARBA00022801"/>
    </source>
</evidence>
<dbReference type="PANTHER" id="PTHR35147">
    <property type="entry name" value="CHEMORECEPTOR GLUTAMINE DEAMIDASE CHED-RELATED"/>
    <property type="match status" value="1"/>
</dbReference>